<dbReference type="SUPFAM" id="SSF56645">
    <property type="entry name" value="Acyl-CoA dehydrogenase NM domain-like"/>
    <property type="match status" value="1"/>
</dbReference>
<comment type="catalytic activity">
    <reaction evidence="10">
        <text>a medium-chain 2,3-saturated fatty acyl-CoA + oxidized [electron-transfer flavoprotein] + H(+) = a medium-chain (2E)-enoyl-CoA + reduced [electron-transfer flavoprotein]</text>
        <dbReference type="Rhea" id="RHEA:14477"/>
        <dbReference type="Rhea" id="RHEA-COMP:10685"/>
        <dbReference type="Rhea" id="RHEA-COMP:10686"/>
        <dbReference type="ChEBI" id="CHEBI:15378"/>
        <dbReference type="ChEBI" id="CHEBI:57692"/>
        <dbReference type="ChEBI" id="CHEBI:58307"/>
        <dbReference type="ChEBI" id="CHEBI:83723"/>
        <dbReference type="ChEBI" id="CHEBI:83726"/>
        <dbReference type="EC" id="1.3.8.7"/>
    </reaction>
</comment>
<dbReference type="Pfam" id="PF00441">
    <property type="entry name" value="Acyl-CoA_dh_1"/>
    <property type="match status" value="1"/>
</dbReference>
<evidence type="ECO:0000313" key="18">
    <source>
        <dbReference type="Proteomes" id="UP000008871"/>
    </source>
</evidence>
<dbReference type="InterPro" id="IPR006091">
    <property type="entry name" value="Acyl-CoA_Oxase/DH_mid-dom"/>
</dbReference>
<dbReference type="Proteomes" id="UP000008871">
    <property type="component" value="Chromosome"/>
</dbReference>
<gene>
    <name evidence="17" type="ordered locus">ABO_2453</name>
</gene>
<dbReference type="OrthoDB" id="9802447at2"/>
<dbReference type="Pfam" id="PF02770">
    <property type="entry name" value="Acyl-CoA_dh_M"/>
    <property type="match status" value="1"/>
</dbReference>
<dbReference type="InterPro" id="IPR050741">
    <property type="entry name" value="Acyl-CoA_dehydrogenase"/>
</dbReference>
<dbReference type="STRING" id="393595.ABO_2453"/>
<evidence type="ECO:0000256" key="7">
    <source>
        <dbReference type="ARBA" id="ARBA00022630"/>
    </source>
</evidence>
<dbReference type="AlphaFoldDB" id="Q0VLP7"/>
<dbReference type="InterPro" id="IPR015396">
    <property type="entry name" value="FadE_C"/>
</dbReference>
<evidence type="ECO:0000259" key="15">
    <source>
        <dbReference type="Pfam" id="PF02771"/>
    </source>
</evidence>
<evidence type="ECO:0000256" key="10">
    <source>
        <dbReference type="ARBA" id="ARBA00047882"/>
    </source>
</evidence>
<dbReference type="InterPro" id="IPR009075">
    <property type="entry name" value="AcylCo_DH/oxidase_C"/>
</dbReference>
<dbReference type="InterPro" id="IPR013786">
    <property type="entry name" value="AcylCoA_DH/ox_N"/>
</dbReference>
<evidence type="ECO:0000256" key="5">
    <source>
        <dbReference type="ARBA" id="ARBA00012040"/>
    </source>
</evidence>
<evidence type="ECO:0000256" key="12">
    <source>
        <dbReference type="SAM" id="MobiDB-lite"/>
    </source>
</evidence>
<dbReference type="InterPro" id="IPR036250">
    <property type="entry name" value="AcylCo_DH-like_C"/>
</dbReference>
<evidence type="ECO:0000256" key="6">
    <source>
        <dbReference type="ARBA" id="ARBA00020144"/>
    </source>
</evidence>
<dbReference type="Pfam" id="PF02771">
    <property type="entry name" value="Acyl-CoA_dh_N"/>
    <property type="match status" value="1"/>
</dbReference>
<comment type="catalytic activity">
    <reaction evidence="11">
        <text>a long-chain 2,3-saturated fatty acyl-CoA + oxidized [electron-transfer flavoprotein] + H(+) = a long-chain (2E)-enoyl-CoA + reduced [electron-transfer flavoprotein]</text>
        <dbReference type="Rhea" id="RHEA:17721"/>
        <dbReference type="Rhea" id="RHEA-COMP:10685"/>
        <dbReference type="Rhea" id="RHEA-COMP:10686"/>
        <dbReference type="ChEBI" id="CHEBI:15378"/>
        <dbReference type="ChEBI" id="CHEBI:57692"/>
        <dbReference type="ChEBI" id="CHEBI:58307"/>
        <dbReference type="ChEBI" id="CHEBI:83721"/>
        <dbReference type="ChEBI" id="CHEBI:83727"/>
        <dbReference type="EC" id="1.3.8.8"/>
    </reaction>
</comment>
<accession>Q0VLP7</accession>
<keyword evidence="7" id="KW-0285">Flavoprotein</keyword>
<dbReference type="GO" id="GO:0004466">
    <property type="term" value="F:long-chain fatty acyl-CoA dehydrogenase activity"/>
    <property type="evidence" value="ECO:0007669"/>
    <property type="project" value="UniProtKB-EC"/>
</dbReference>
<feature type="domain" description="Acyl-CoA dehydrogenase C-terminal bacterial-type" evidence="16">
    <location>
        <begin position="445"/>
        <end position="728"/>
    </location>
</feature>
<feature type="domain" description="Acyl-CoA dehydrogenase/oxidase N-terminal" evidence="15">
    <location>
        <begin position="73"/>
        <end position="167"/>
    </location>
</feature>
<dbReference type="PANTHER" id="PTHR48083:SF33">
    <property type="entry name" value="ACYL-COENZYME A DEHYDROGENASE"/>
    <property type="match status" value="1"/>
</dbReference>
<comment type="similarity">
    <text evidence="3">Belongs to the acyl-CoA dehydrogenase family.</text>
</comment>
<keyword evidence="9" id="KW-0560">Oxidoreductase</keyword>
<feature type="domain" description="Acyl-CoA oxidase/dehydrogenase middle" evidence="14">
    <location>
        <begin position="171"/>
        <end position="271"/>
    </location>
</feature>
<evidence type="ECO:0000256" key="9">
    <source>
        <dbReference type="ARBA" id="ARBA00023002"/>
    </source>
</evidence>
<dbReference type="EC" id="1.3.8.8" evidence="5"/>
<comment type="pathway">
    <text evidence="2">Lipid metabolism; fatty acid beta-oxidation.</text>
</comment>
<dbReference type="EMBL" id="AM286690">
    <property type="protein sequence ID" value="CAL17901.1"/>
    <property type="molecule type" value="Genomic_DNA"/>
</dbReference>
<dbReference type="Gene3D" id="1.10.540.10">
    <property type="entry name" value="Acyl-CoA dehydrogenase/oxidase, N-terminal domain"/>
    <property type="match status" value="1"/>
</dbReference>
<evidence type="ECO:0000259" key="14">
    <source>
        <dbReference type="Pfam" id="PF02770"/>
    </source>
</evidence>
<dbReference type="Pfam" id="PF09317">
    <property type="entry name" value="ACDH_C"/>
    <property type="match status" value="1"/>
</dbReference>
<keyword evidence="8" id="KW-0274">FAD</keyword>
<feature type="region of interest" description="Disordered" evidence="12">
    <location>
        <begin position="744"/>
        <end position="764"/>
    </location>
</feature>
<dbReference type="GO" id="GO:0005737">
    <property type="term" value="C:cytoplasm"/>
    <property type="evidence" value="ECO:0007669"/>
    <property type="project" value="TreeGrafter"/>
</dbReference>
<evidence type="ECO:0000256" key="8">
    <source>
        <dbReference type="ARBA" id="ARBA00022827"/>
    </source>
</evidence>
<dbReference type="GO" id="GO:0050660">
    <property type="term" value="F:flavin adenine dinucleotide binding"/>
    <property type="evidence" value="ECO:0007669"/>
    <property type="project" value="InterPro"/>
</dbReference>
<dbReference type="InterPro" id="IPR046373">
    <property type="entry name" value="Acyl-CoA_Oxase/DH_mid-dom_sf"/>
</dbReference>
<dbReference type="KEGG" id="abo:ABO_2453"/>
<organism evidence="17 18">
    <name type="scientific">Alcanivorax borkumensis (strain ATCC 700651 / DSM 11573 / NCIMB 13689 / SK2)</name>
    <dbReference type="NCBI Taxonomy" id="393595"/>
    <lineage>
        <taxon>Bacteria</taxon>
        <taxon>Pseudomonadati</taxon>
        <taxon>Pseudomonadota</taxon>
        <taxon>Gammaproteobacteria</taxon>
        <taxon>Oceanospirillales</taxon>
        <taxon>Alcanivoracaceae</taxon>
        <taxon>Alcanivorax</taxon>
    </lineage>
</organism>
<dbReference type="PANTHER" id="PTHR48083">
    <property type="entry name" value="MEDIUM-CHAIN SPECIFIC ACYL-COA DEHYDROGENASE, MITOCHONDRIAL-RELATED"/>
    <property type="match status" value="1"/>
</dbReference>
<proteinExistence type="inferred from homology"/>
<dbReference type="InterPro" id="IPR006089">
    <property type="entry name" value="Acyl-CoA_DH_CS"/>
</dbReference>
<dbReference type="EC" id="1.3.8.7" evidence="4"/>
<dbReference type="eggNOG" id="COG1960">
    <property type="taxonomic scope" value="Bacteria"/>
</dbReference>
<evidence type="ECO:0000256" key="11">
    <source>
        <dbReference type="ARBA" id="ARBA00049247"/>
    </source>
</evidence>
<protein>
    <recommendedName>
        <fullName evidence="6">Acyl-coenzyme A dehydrogenase</fullName>
        <ecNumber evidence="4">1.3.8.7</ecNumber>
        <ecNumber evidence="5">1.3.8.8</ecNumber>
    </recommendedName>
</protein>
<evidence type="ECO:0000313" key="17">
    <source>
        <dbReference type="EMBL" id="CAL17901.1"/>
    </source>
</evidence>
<keyword evidence="18" id="KW-1185">Reference proteome</keyword>
<feature type="domain" description="Acyl-CoA dehydrogenase/oxidase C-terminal" evidence="13">
    <location>
        <begin position="291"/>
        <end position="436"/>
    </location>
</feature>
<evidence type="ECO:0000259" key="16">
    <source>
        <dbReference type="Pfam" id="PF09317"/>
    </source>
</evidence>
<dbReference type="HOGENOM" id="CLU_012192_0_0_6"/>
<evidence type="ECO:0000256" key="1">
    <source>
        <dbReference type="ARBA" id="ARBA00001974"/>
    </source>
</evidence>
<comment type="cofactor">
    <cofactor evidence="1">
        <name>FAD</name>
        <dbReference type="ChEBI" id="CHEBI:57692"/>
    </cofactor>
</comment>
<dbReference type="InterPro" id="IPR009100">
    <property type="entry name" value="AcylCoA_DH/oxidase_NM_dom_sf"/>
</dbReference>
<dbReference type="PROSITE" id="PS00072">
    <property type="entry name" value="ACYL_COA_DH_1"/>
    <property type="match status" value="1"/>
</dbReference>
<evidence type="ECO:0000256" key="3">
    <source>
        <dbReference type="ARBA" id="ARBA00009347"/>
    </source>
</evidence>
<name>Q0VLP7_ALCBS</name>
<dbReference type="InterPro" id="IPR037069">
    <property type="entry name" value="AcylCoA_DH/ox_N_sf"/>
</dbReference>
<dbReference type="UniPathway" id="UPA00659"/>
<evidence type="ECO:0000256" key="4">
    <source>
        <dbReference type="ARBA" id="ARBA00012033"/>
    </source>
</evidence>
<dbReference type="NCBIfam" id="NF009586">
    <property type="entry name" value="PRK13026.1"/>
    <property type="match status" value="1"/>
</dbReference>
<sequence>MFNLLMNWMRDNKILPQISDTERQALEAGDVWIDGQFFGGKVDFEKILAENYDTLPEHEQAYIDGPVEELLRMADSYALSRTRKLPDHLFTFMAENGFFGMQIAKEYGGNPMSTQAKSCIMAKVSSHSGLISAMVVIPNSLGAAELLGHYGTDEQKQYYLPKLANGEFIPCFGLTEPTAGSDAASIKAEGEVFKDSDGEIKFKLNFRKRYITLAPVSNLISLAVRLHDPENLLGKGEDAGITVVLLEKGLDGLHIGDHHQPIGEHFPNGPIVGRDVIVPASNVLGGVEHTGMGWKMLMEALAGGRMVSLPATGICGIRHGAMIAGAYSMVRQQFGIPVGRMEGVEHKIGKAAGMTYAFDAARVFGCSAVDKGIQPPVTSAIMKAYSTEMGRDTGTDAMDVTAGYGVMQGPNNTMGRLYNSAPVSVTVEGANIMTRTLMIFGQGATRCHPYAYNVVQAVENDDADAFRKNLTGWMIQFLLGFVMSLVRGVTRGFLTVKVPNVEPKTKSIYRRLGWAATRFGLLTNLAMFFVGGKLKARGNLTGRYADAVAWLYITTSALRRFEAEGRKAEDLALVQYAGEYGLTQIQQAFEGIYENFDGPVGVILKTIGRIGLGLNPLAKLPNDQLSHQAAQALQSYGDQYKRLVGGNYMPEESDQGLGRLLKAFRLTTEAEPVREKIRAAQKARKLGKGKVEALAAEAASLQLISDAELATLNAATEACLLAIEVDVFTKDEYYGAGGIPAMSATGDGGLQPAANSEPAKTSGE</sequence>
<dbReference type="SUPFAM" id="SSF47203">
    <property type="entry name" value="Acyl-CoA dehydrogenase C-terminal domain-like"/>
    <property type="match status" value="1"/>
</dbReference>
<reference evidence="17 18" key="1">
    <citation type="journal article" date="2006" name="Nat. Biotechnol.">
        <title>Genome sequence of the ubiquitous hydrocarbon-degrading marine bacterium Alcanivorax borkumensis.</title>
        <authorList>
            <person name="Schneiker S."/>
            <person name="Martins dos Santos V.A.P."/>
            <person name="Bartels D."/>
            <person name="Bekel T."/>
            <person name="Brecht M."/>
            <person name="Buhrmester J."/>
            <person name="Chernikova T.N."/>
            <person name="Denaro R."/>
            <person name="Ferrer M."/>
            <person name="Gertler C."/>
            <person name="Goesmann A."/>
            <person name="Golyshina O.V."/>
            <person name="Kaminski F."/>
            <person name="Khachane A.N."/>
            <person name="Lang S."/>
            <person name="Linke B."/>
            <person name="McHardy A.C."/>
            <person name="Meyer F."/>
            <person name="Nechitaylo T."/>
            <person name="Puehler A."/>
            <person name="Regenhardt D."/>
            <person name="Rupp O."/>
            <person name="Sabirova J.S."/>
            <person name="Selbitschka W."/>
            <person name="Yakimov M.M."/>
            <person name="Timmis K.N."/>
            <person name="Vorhoelter F.-J."/>
            <person name="Weidner S."/>
            <person name="Kaiser O."/>
            <person name="Golyshin P.N."/>
        </authorList>
    </citation>
    <scope>NUCLEOTIDE SEQUENCE [LARGE SCALE GENOMIC DNA]</scope>
    <source>
        <strain evidence="18">ATCC 700651 / DSM 11573 / NCIMB 13689 / SK2</strain>
    </source>
</reference>
<evidence type="ECO:0000259" key="13">
    <source>
        <dbReference type="Pfam" id="PF00441"/>
    </source>
</evidence>
<dbReference type="RefSeq" id="WP_011589727.1">
    <property type="nucleotide sequence ID" value="NC_008260.1"/>
</dbReference>
<dbReference type="GO" id="GO:0070991">
    <property type="term" value="F:medium-chain fatty acyl-CoA dehydrogenase activity"/>
    <property type="evidence" value="ECO:0007669"/>
    <property type="project" value="UniProtKB-EC"/>
</dbReference>
<evidence type="ECO:0000256" key="2">
    <source>
        <dbReference type="ARBA" id="ARBA00005005"/>
    </source>
</evidence>
<dbReference type="GO" id="GO:0033539">
    <property type="term" value="P:fatty acid beta-oxidation using acyl-CoA dehydrogenase"/>
    <property type="evidence" value="ECO:0007669"/>
    <property type="project" value="InterPro"/>
</dbReference>
<dbReference type="Gene3D" id="2.40.110.10">
    <property type="entry name" value="Butyryl-CoA Dehydrogenase, subunit A, domain 2"/>
    <property type="match status" value="1"/>
</dbReference>
<dbReference type="NCBIfam" id="NF007000">
    <property type="entry name" value="PRK09463.1"/>
    <property type="match status" value="1"/>
</dbReference>
<dbReference type="Gene3D" id="1.20.140.10">
    <property type="entry name" value="Butyryl-CoA Dehydrogenase, subunit A, domain 3"/>
    <property type="match status" value="1"/>
</dbReference>